<feature type="region of interest" description="Disordered" evidence="1">
    <location>
        <begin position="26"/>
        <end position="45"/>
    </location>
</feature>
<dbReference type="EMBL" id="BAAAZO010000009">
    <property type="protein sequence ID" value="GAA3624898.1"/>
    <property type="molecule type" value="Genomic_DNA"/>
</dbReference>
<accession>A0ABP7A4M1</accession>
<evidence type="ECO:0000313" key="2">
    <source>
        <dbReference type="EMBL" id="GAA3624898.1"/>
    </source>
</evidence>
<keyword evidence="3" id="KW-1185">Reference proteome</keyword>
<protein>
    <submittedName>
        <fullName evidence="2">Uncharacterized protein</fullName>
    </submittedName>
</protein>
<organism evidence="2 3">
    <name type="scientific">Kineosporia mesophila</name>
    <dbReference type="NCBI Taxonomy" id="566012"/>
    <lineage>
        <taxon>Bacteria</taxon>
        <taxon>Bacillati</taxon>
        <taxon>Actinomycetota</taxon>
        <taxon>Actinomycetes</taxon>
        <taxon>Kineosporiales</taxon>
        <taxon>Kineosporiaceae</taxon>
        <taxon>Kineosporia</taxon>
    </lineage>
</organism>
<evidence type="ECO:0000256" key="1">
    <source>
        <dbReference type="SAM" id="MobiDB-lite"/>
    </source>
</evidence>
<comment type="caution">
    <text evidence="2">The sequence shown here is derived from an EMBL/GenBank/DDBJ whole genome shotgun (WGS) entry which is preliminary data.</text>
</comment>
<evidence type="ECO:0000313" key="3">
    <source>
        <dbReference type="Proteomes" id="UP001501074"/>
    </source>
</evidence>
<reference evidence="3" key="1">
    <citation type="journal article" date="2019" name="Int. J. Syst. Evol. Microbiol.">
        <title>The Global Catalogue of Microorganisms (GCM) 10K type strain sequencing project: providing services to taxonomists for standard genome sequencing and annotation.</title>
        <authorList>
            <consortium name="The Broad Institute Genomics Platform"/>
            <consortium name="The Broad Institute Genome Sequencing Center for Infectious Disease"/>
            <person name="Wu L."/>
            <person name="Ma J."/>
        </authorList>
    </citation>
    <scope>NUCLEOTIDE SEQUENCE [LARGE SCALE GENOMIC DNA]</scope>
    <source>
        <strain evidence="3">JCM 16902</strain>
    </source>
</reference>
<sequence>MAVNEPSPESTARLDGACATVSGVTVTEEEVEPVPAALTAATRTR</sequence>
<proteinExistence type="predicted"/>
<name>A0ABP7A4M1_9ACTN</name>
<gene>
    <name evidence="2" type="ORF">GCM10022223_47500</name>
</gene>
<dbReference type="Proteomes" id="UP001501074">
    <property type="component" value="Unassembled WGS sequence"/>
</dbReference>
<feature type="compositionally biased region" description="Low complexity" evidence="1">
    <location>
        <begin position="33"/>
        <end position="45"/>
    </location>
</feature>